<sequence length="143" mass="15035">MAVSEYLLVRTLHVLTASLLTGGTALLWLAFRVDDVAVALLTWFEGFFWAGAGLIVFTGLGNLVAFGVPGPGTTRGAALSIKLGVIFALVVGSLVRTFAVARYGRADVQAVNEDDDWLRQLYAATGWGLAAIIVLAGVLARGL</sequence>
<dbReference type="OrthoDB" id="205725at2157"/>
<feature type="transmembrane region" description="Helical" evidence="1">
    <location>
        <begin position="46"/>
        <end position="68"/>
    </location>
</feature>
<dbReference type="Proteomes" id="UP000199161">
    <property type="component" value="Unassembled WGS sequence"/>
</dbReference>
<feature type="transmembrane region" description="Helical" evidence="1">
    <location>
        <begin position="121"/>
        <end position="140"/>
    </location>
</feature>
<dbReference type="GeneID" id="30922117"/>
<dbReference type="AlphaFoldDB" id="A0A1I1IEN7"/>
<dbReference type="RefSeq" id="WP_007141843.1">
    <property type="nucleotide sequence ID" value="NZ_FOKW01000007.1"/>
</dbReference>
<keyword evidence="3" id="KW-1185">Reference proteome</keyword>
<evidence type="ECO:0000256" key="1">
    <source>
        <dbReference type="SAM" id="Phobius"/>
    </source>
</evidence>
<reference evidence="3" key="1">
    <citation type="submission" date="2016-10" db="EMBL/GenBank/DDBJ databases">
        <authorList>
            <person name="Varghese N."/>
            <person name="Submissions S."/>
        </authorList>
    </citation>
    <scope>NUCLEOTIDE SEQUENCE [LARGE SCALE GENOMIC DNA]</scope>
    <source>
        <strain evidence="3">DSM 13078</strain>
    </source>
</reference>
<keyword evidence="1" id="KW-0472">Membrane</keyword>
<organism evidence="2 3">
    <name type="scientific">Natronobacterium haloterrestre</name>
    <name type="common">Halobiforma haloterrestris</name>
    <dbReference type="NCBI Taxonomy" id="148448"/>
    <lineage>
        <taxon>Archaea</taxon>
        <taxon>Methanobacteriati</taxon>
        <taxon>Methanobacteriota</taxon>
        <taxon>Stenosarchaea group</taxon>
        <taxon>Halobacteria</taxon>
        <taxon>Halobacteriales</taxon>
        <taxon>Natrialbaceae</taxon>
        <taxon>Natronobacterium</taxon>
    </lineage>
</organism>
<dbReference type="EMBL" id="FOKW01000007">
    <property type="protein sequence ID" value="SFC34431.1"/>
    <property type="molecule type" value="Genomic_DNA"/>
</dbReference>
<evidence type="ECO:0000313" key="3">
    <source>
        <dbReference type="Proteomes" id="UP000199161"/>
    </source>
</evidence>
<keyword evidence="1" id="KW-0812">Transmembrane</keyword>
<keyword evidence="1" id="KW-1133">Transmembrane helix</keyword>
<accession>A0A1I1IEN7</accession>
<protein>
    <submittedName>
        <fullName evidence="2">Predicted membrane protein</fullName>
    </submittedName>
</protein>
<feature type="transmembrane region" description="Helical" evidence="1">
    <location>
        <begin position="80"/>
        <end position="101"/>
    </location>
</feature>
<gene>
    <name evidence="2" type="ORF">SAMN05444422_107108</name>
</gene>
<feature type="transmembrane region" description="Helical" evidence="1">
    <location>
        <begin position="12"/>
        <end position="31"/>
    </location>
</feature>
<name>A0A1I1IEN7_NATHA</name>
<proteinExistence type="predicted"/>
<evidence type="ECO:0000313" key="2">
    <source>
        <dbReference type="EMBL" id="SFC34431.1"/>
    </source>
</evidence>